<dbReference type="Gene3D" id="1.10.340.70">
    <property type="match status" value="1"/>
</dbReference>
<dbReference type="GO" id="GO:0003964">
    <property type="term" value="F:RNA-directed DNA polymerase activity"/>
    <property type="evidence" value="ECO:0007669"/>
    <property type="project" value="UniProtKB-KW"/>
</dbReference>
<dbReference type="Pfam" id="PF00078">
    <property type="entry name" value="RVT_1"/>
    <property type="match status" value="1"/>
</dbReference>
<feature type="domain" description="Reverse transcriptase" evidence="8">
    <location>
        <begin position="134"/>
        <end position="313"/>
    </location>
</feature>
<evidence type="ECO:0000256" key="7">
    <source>
        <dbReference type="ARBA" id="ARBA00022918"/>
    </source>
</evidence>
<dbReference type="FunFam" id="3.10.20.370:FF:000001">
    <property type="entry name" value="Retrovirus-related Pol polyprotein from transposon 17.6-like protein"/>
    <property type="match status" value="1"/>
</dbReference>
<dbReference type="FunFam" id="3.30.70.270:FF:000020">
    <property type="entry name" value="Transposon Tf2-6 polyprotein-like Protein"/>
    <property type="match status" value="1"/>
</dbReference>
<dbReference type="InterPro" id="IPR036397">
    <property type="entry name" value="RNaseH_sf"/>
</dbReference>
<evidence type="ECO:0000256" key="4">
    <source>
        <dbReference type="ARBA" id="ARBA00022722"/>
    </source>
</evidence>
<dbReference type="Gene3D" id="3.30.70.270">
    <property type="match status" value="2"/>
</dbReference>
<dbReference type="InterPro" id="IPR041373">
    <property type="entry name" value="RT_RNaseH"/>
</dbReference>
<dbReference type="CDD" id="cd09274">
    <property type="entry name" value="RNase_HI_RT_Ty3"/>
    <property type="match status" value="1"/>
</dbReference>
<evidence type="ECO:0000259" key="9">
    <source>
        <dbReference type="PROSITE" id="PS50994"/>
    </source>
</evidence>
<dbReference type="Pfam" id="PF17921">
    <property type="entry name" value="Integrase_H2C2"/>
    <property type="match status" value="1"/>
</dbReference>
<dbReference type="InterPro" id="IPR041588">
    <property type="entry name" value="Integrase_H2C2"/>
</dbReference>
<dbReference type="CDD" id="cd00303">
    <property type="entry name" value="retropepsin_like"/>
    <property type="match status" value="1"/>
</dbReference>
<dbReference type="EMBL" id="SSTE01015080">
    <property type="protein sequence ID" value="KAA0043661.1"/>
    <property type="molecule type" value="Genomic_DNA"/>
</dbReference>
<evidence type="ECO:0000256" key="1">
    <source>
        <dbReference type="ARBA" id="ARBA00012493"/>
    </source>
</evidence>
<keyword evidence="5" id="KW-0255">Endonuclease</keyword>
<dbReference type="SUPFAM" id="SSF56672">
    <property type="entry name" value="DNA/RNA polymerases"/>
    <property type="match status" value="1"/>
</dbReference>
<dbReference type="Gene3D" id="3.10.10.10">
    <property type="entry name" value="HIV Type 1 Reverse Transcriptase, subunit A, domain 1"/>
    <property type="match status" value="1"/>
</dbReference>
<dbReference type="InterPro" id="IPR000477">
    <property type="entry name" value="RT_dom"/>
</dbReference>
<gene>
    <name evidence="10" type="ORF">E6C27_scaffold320G001110</name>
</gene>
<dbReference type="InterPro" id="IPR043502">
    <property type="entry name" value="DNA/RNA_pol_sf"/>
</dbReference>
<keyword evidence="3" id="KW-0548">Nucleotidyltransferase</keyword>
<evidence type="ECO:0000259" key="8">
    <source>
        <dbReference type="PROSITE" id="PS50878"/>
    </source>
</evidence>
<dbReference type="EC" id="2.7.7.49" evidence="1"/>
<evidence type="ECO:0000313" key="11">
    <source>
        <dbReference type="Proteomes" id="UP000321393"/>
    </source>
</evidence>
<dbReference type="GO" id="GO:0003676">
    <property type="term" value="F:nucleic acid binding"/>
    <property type="evidence" value="ECO:0007669"/>
    <property type="project" value="InterPro"/>
</dbReference>
<dbReference type="InterPro" id="IPR043128">
    <property type="entry name" value="Rev_trsase/Diguanyl_cyclase"/>
</dbReference>
<dbReference type="Pfam" id="PF08284">
    <property type="entry name" value="RVP_2"/>
    <property type="match status" value="1"/>
</dbReference>
<dbReference type="Gene3D" id="3.30.420.10">
    <property type="entry name" value="Ribonuclease H-like superfamily/Ribonuclease H"/>
    <property type="match status" value="1"/>
</dbReference>
<sequence length="926" mass="104969">MLSKEKVKACQIEIAGHVIEVTLLVLDMLDFDVILGMDWLAANHASIDCSRKEETFNPPSMASFKFKGGGSKSLPQVISAIRASKLLSQGTWGILASVVDTREADVSLSSEPVSPLQNGPAELKELKVQLQELLDKGFIRPSVSPWGAPVLFVKKKDGSMRLCIDYRELNKVTVKNRYPLPKIDDLFDQLHGATVFSKIDLRSGYHQLRIKDGDVPKTAFRSRYGHYEFIVMSFGLTNAPAVFMDLMNRVFREFLDNFVIVFIDDILIYSKTEAEHEEHLRMVLQTLRDNKLYAKFSKCEFWLKQVSFLGHVVSKAGVSVDPAKIEAVTGWTRPSTVSEVRSFLGLAGYYRRFVENFSRIATPLTQLTRKGAPFVWSKACEDSFQNLKQKLVTAPVLTVPEGSSSFVIYSDASKKGLGCVLMQQGKVVAYASRQLKSHEQNYPTHDLELAAVVFALKIWRHYLYGEKIQIFTDHKSLKYFFTQKELNMRQRRWLELVKDYDCEILYHPGKANVVADALSRKVSHSTALITRQAPLHRDLERAEIAVSVGAVTMQLAQLTVQPTLRQRIIDAQSNDPYLVEKRGLAEAGQAVEFSLSSDGGLLFERRLCVPSDSAVKTELLSEAHSSPFSMHPGSTKMYQDLKRVYWWRNMKREVAEFVDPLSVDSIEGHNRVSGKGFPTTGPRIEAKNVVIHRGLHVSDYWDFMLMDLEVTVQYVVIIGLDVDQGIWTGKDSESGFGWSTRLICAFYGTTRLLCRVPPNRKLTVVRAQRGADRREAGRTREGHMDASGFLIASAMISSPSVVALVKVDKTKQFWVEEDLLLTKENRLYVLRVEDLRKKLLHECHDPLWYRKMFLICQQDKVEKVKVVELLEFLPIPTRPWESVSMDFITHLSKVGDLEAILVIIDRFSNYVTFIPTTKLCSTELTA</sequence>
<evidence type="ECO:0000256" key="2">
    <source>
        <dbReference type="ARBA" id="ARBA00022679"/>
    </source>
</evidence>
<keyword evidence="7" id="KW-0695">RNA-directed DNA polymerase</keyword>
<dbReference type="Pfam" id="PF17917">
    <property type="entry name" value="RT_RNaseH"/>
    <property type="match status" value="1"/>
</dbReference>
<name>A0A5A7TQ36_CUCMM</name>
<dbReference type="SUPFAM" id="SSF53098">
    <property type="entry name" value="Ribonuclease H-like"/>
    <property type="match status" value="1"/>
</dbReference>
<dbReference type="GO" id="GO:0016787">
    <property type="term" value="F:hydrolase activity"/>
    <property type="evidence" value="ECO:0007669"/>
    <property type="project" value="UniProtKB-KW"/>
</dbReference>
<keyword evidence="2" id="KW-0808">Transferase</keyword>
<comment type="caution">
    <text evidence="10">The sequence shown here is derived from an EMBL/GenBank/DDBJ whole genome shotgun (WGS) entry which is preliminary data.</text>
</comment>
<dbReference type="InterPro" id="IPR001584">
    <property type="entry name" value="Integrase_cat-core"/>
</dbReference>
<dbReference type="PROSITE" id="PS50878">
    <property type="entry name" value="RT_POL"/>
    <property type="match status" value="1"/>
</dbReference>
<evidence type="ECO:0000256" key="3">
    <source>
        <dbReference type="ARBA" id="ARBA00022695"/>
    </source>
</evidence>
<keyword evidence="4" id="KW-0540">Nuclease</keyword>
<dbReference type="Proteomes" id="UP000321393">
    <property type="component" value="Unassembled WGS sequence"/>
</dbReference>
<proteinExistence type="predicted"/>
<evidence type="ECO:0000256" key="5">
    <source>
        <dbReference type="ARBA" id="ARBA00022759"/>
    </source>
</evidence>
<feature type="domain" description="Integrase catalytic" evidence="9">
    <location>
        <begin position="875"/>
        <end position="926"/>
    </location>
</feature>
<accession>A0A5A7TQ36</accession>
<reference evidence="10 11" key="1">
    <citation type="submission" date="2019-08" db="EMBL/GenBank/DDBJ databases">
        <title>Draft genome sequences of two oriental melons (Cucumis melo L. var makuwa).</title>
        <authorList>
            <person name="Kwon S.-Y."/>
        </authorList>
    </citation>
    <scope>NUCLEOTIDE SEQUENCE [LARGE SCALE GENOMIC DNA]</scope>
    <source>
        <strain evidence="11">cv. SW 3</strain>
        <tissue evidence="10">Leaf</tissue>
    </source>
</reference>
<dbReference type="PROSITE" id="PS50994">
    <property type="entry name" value="INTEGRASE"/>
    <property type="match status" value="1"/>
</dbReference>
<dbReference type="PANTHER" id="PTHR37984">
    <property type="entry name" value="PROTEIN CBG26694"/>
    <property type="match status" value="1"/>
</dbReference>
<dbReference type="CDD" id="cd01647">
    <property type="entry name" value="RT_LTR"/>
    <property type="match status" value="1"/>
</dbReference>
<dbReference type="GO" id="GO:0004519">
    <property type="term" value="F:endonuclease activity"/>
    <property type="evidence" value="ECO:0007669"/>
    <property type="project" value="UniProtKB-KW"/>
</dbReference>
<dbReference type="GO" id="GO:0015074">
    <property type="term" value="P:DNA integration"/>
    <property type="evidence" value="ECO:0007669"/>
    <property type="project" value="InterPro"/>
</dbReference>
<keyword evidence="6" id="KW-0378">Hydrolase</keyword>
<evidence type="ECO:0000256" key="6">
    <source>
        <dbReference type="ARBA" id="ARBA00022801"/>
    </source>
</evidence>
<dbReference type="OrthoDB" id="784813at2759"/>
<dbReference type="InterPro" id="IPR021109">
    <property type="entry name" value="Peptidase_aspartic_dom_sf"/>
</dbReference>
<dbReference type="InterPro" id="IPR050951">
    <property type="entry name" value="Retrovirus_Pol_polyprotein"/>
</dbReference>
<organism evidence="10 11">
    <name type="scientific">Cucumis melo var. makuwa</name>
    <name type="common">Oriental melon</name>
    <dbReference type="NCBI Taxonomy" id="1194695"/>
    <lineage>
        <taxon>Eukaryota</taxon>
        <taxon>Viridiplantae</taxon>
        <taxon>Streptophyta</taxon>
        <taxon>Embryophyta</taxon>
        <taxon>Tracheophyta</taxon>
        <taxon>Spermatophyta</taxon>
        <taxon>Magnoliopsida</taxon>
        <taxon>eudicotyledons</taxon>
        <taxon>Gunneridae</taxon>
        <taxon>Pentapetalae</taxon>
        <taxon>rosids</taxon>
        <taxon>fabids</taxon>
        <taxon>Cucurbitales</taxon>
        <taxon>Cucurbitaceae</taxon>
        <taxon>Benincaseae</taxon>
        <taxon>Cucumis</taxon>
    </lineage>
</organism>
<dbReference type="InterPro" id="IPR012337">
    <property type="entry name" value="RNaseH-like_sf"/>
</dbReference>
<protein>
    <recommendedName>
        <fullName evidence="1">RNA-directed DNA polymerase</fullName>
        <ecNumber evidence="1">2.7.7.49</ecNumber>
    </recommendedName>
</protein>
<dbReference type="Gene3D" id="2.40.70.10">
    <property type="entry name" value="Acid Proteases"/>
    <property type="match status" value="1"/>
</dbReference>
<evidence type="ECO:0000313" key="10">
    <source>
        <dbReference type="EMBL" id="KAA0043661.1"/>
    </source>
</evidence>
<dbReference type="PANTHER" id="PTHR37984:SF5">
    <property type="entry name" value="PROTEIN NYNRIN-LIKE"/>
    <property type="match status" value="1"/>
</dbReference>
<dbReference type="AlphaFoldDB" id="A0A5A7TQ36"/>
<dbReference type="Gene3D" id="3.10.20.370">
    <property type="match status" value="1"/>
</dbReference>